<sequence>MTPNTKKTPTSATNTHEGNNDPSINSNHDQHTVIAHLRRTGGVYFDGQAFDRQDSPVYINRDDIRHLGNPTPVVICRECAEAVNAEARAKREREAQYEATQAKQRARAEEEHAIIREVTGRDDISGPDLPVMLVDDYRAGRDVTVWLDALKALDDAALKRAGLTSWSDEEDDDV</sequence>
<dbReference type="AlphaFoldDB" id="A0A2Z2J1U2"/>
<name>A0A2Z2J1U2_CORST</name>
<dbReference type="Proteomes" id="UP000250197">
    <property type="component" value="Chromosome"/>
</dbReference>
<reference evidence="2 3" key="1">
    <citation type="submission" date="2017-05" db="EMBL/GenBank/DDBJ databases">
        <title>Complete genome sequence of Corynebacterium striatum KC-Na-1 isolated from Neophocaena asiaeorientalis in Korea.</title>
        <authorList>
            <person name="Kim J.H."/>
            <person name="Lee K."/>
        </authorList>
    </citation>
    <scope>NUCLEOTIDE SEQUENCE [LARGE SCALE GENOMIC DNA]</scope>
    <source>
        <strain evidence="2 3">KC-Na-01</strain>
    </source>
</reference>
<feature type="compositionally biased region" description="Polar residues" evidence="1">
    <location>
        <begin position="1"/>
        <end position="27"/>
    </location>
</feature>
<organism evidence="2 3">
    <name type="scientific">Corynebacterium striatum</name>
    <dbReference type="NCBI Taxonomy" id="43770"/>
    <lineage>
        <taxon>Bacteria</taxon>
        <taxon>Bacillati</taxon>
        <taxon>Actinomycetota</taxon>
        <taxon>Actinomycetes</taxon>
        <taxon>Mycobacteriales</taxon>
        <taxon>Corynebacteriaceae</taxon>
        <taxon>Corynebacterium</taxon>
    </lineage>
</organism>
<feature type="region of interest" description="Disordered" evidence="1">
    <location>
        <begin position="1"/>
        <end position="28"/>
    </location>
</feature>
<protein>
    <submittedName>
        <fullName evidence="2">Uncharacterized protein</fullName>
    </submittedName>
</protein>
<proteinExistence type="predicted"/>
<dbReference type="KEGG" id="cstr:CBE89_02965"/>
<evidence type="ECO:0000313" key="2">
    <source>
        <dbReference type="EMBL" id="ART20574.1"/>
    </source>
</evidence>
<accession>A0A2Z2J1U2</accession>
<evidence type="ECO:0000256" key="1">
    <source>
        <dbReference type="SAM" id="MobiDB-lite"/>
    </source>
</evidence>
<gene>
    <name evidence="2" type="ORF">CBE89_02965</name>
</gene>
<dbReference type="RefSeq" id="WP_086890739.1">
    <property type="nucleotide sequence ID" value="NZ_CP021252.1"/>
</dbReference>
<evidence type="ECO:0000313" key="3">
    <source>
        <dbReference type="Proteomes" id="UP000250197"/>
    </source>
</evidence>
<dbReference type="EMBL" id="CP021252">
    <property type="protein sequence ID" value="ART20574.1"/>
    <property type="molecule type" value="Genomic_DNA"/>
</dbReference>